<dbReference type="Proteomes" id="UP000762676">
    <property type="component" value="Unassembled WGS sequence"/>
</dbReference>
<name>A0AAV4H8F6_9GAST</name>
<dbReference type="AlphaFoldDB" id="A0AAV4H8F6"/>
<feature type="region of interest" description="Disordered" evidence="1">
    <location>
        <begin position="1"/>
        <end position="52"/>
    </location>
</feature>
<dbReference type="EMBL" id="BMAT01005433">
    <property type="protein sequence ID" value="GFR93006.1"/>
    <property type="molecule type" value="Genomic_DNA"/>
</dbReference>
<sequence>MGMRQKPEEVNEKTNDLHYRRGGNRVKRTNAKTDRNRPMAKTDNVEKEKERIFDKRKSKLKICDIGPAAKRSSSKLAFGKVHRYTLSPAQSTKEALNKDSRN</sequence>
<protein>
    <recommendedName>
        <fullName evidence="4">Shugoshin C-terminal domain-containing protein</fullName>
    </recommendedName>
</protein>
<organism evidence="2 3">
    <name type="scientific">Elysia marginata</name>
    <dbReference type="NCBI Taxonomy" id="1093978"/>
    <lineage>
        <taxon>Eukaryota</taxon>
        <taxon>Metazoa</taxon>
        <taxon>Spiralia</taxon>
        <taxon>Lophotrochozoa</taxon>
        <taxon>Mollusca</taxon>
        <taxon>Gastropoda</taxon>
        <taxon>Heterobranchia</taxon>
        <taxon>Euthyneura</taxon>
        <taxon>Panpulmonata</taxon>
        <taxon>Sacoglossa</taxon>
        <taxon>Placobranchoidea</taxon>
        <taxon>Plakobranchidae</taxon>
        <taxon>Elysia</taxon>
    </lineage>
</organism>
<accession>A0AAV4H8F6</accession>
<feature type="non-terminal residue" evidence="2">
    <location>
        <position position="102"/>
    </location>
</feature>
<proteinExistence type="predicted"/>
<evidence type="ECO:0000313" key="3">
    <source>
        <dbReference type="Proteomes" id="UP000762676"/>
    </source>
</evidence>
<feature type="compositionally biased region" description="Basic and acidic residues" evidence="1">
    <location>
        <begin position="1"/>
        <end position="19"/>
    </location>
</feature>
<evidence type="ECO:0000313" key="2">
    <source>
        <dbReference type="EMBL" id="GFR93006.1"/>
    </source>
</evidence>
<feature type="compositionally biased region" description="Basic residues" evidence="1">
    <location>
        <begin position="20"/>
        <end position="30"/>
    </location>
</feature>
<feature type="compositionally biased region" description="Basic and acidic residues" evidence="1">
    <location>
        <begin position="43"/>
        <end position="52"/>
    </location>
</feature>
<gene>
    <name evidence="2" type="ORF">ElyMa_002632200</name>
</gene>
<comment type="caution">
    <text evidence="2">The sequence shown here is derived from an EMBL/GenBank/DDBJ whole genome shotgun (WGS) entry which is preliminary data.</text>
</comment>
<evidence type="ECO:0000256" key="1">
    <source>
        <dbReference type="SAM" id="MobiDB-lite"/>
    </source>
</evidence>
<reference evidence="2 3" key="1">
    <citation type="journal article" date="2021" name="Elife">
        <title>Chloroplast acquisition without the gene transfer in kleptoplastic sea slugs, Plakobranchus ocellatus.</title>
        <authorList>
            <person name="Maeda T."/>
            <person name="Takahashi S."/>
            <person name="Yoshida T."/>
            <person name="Shimamura S."/>
            <person name="Takaki Y."/>
            <person name="Nagai Y."/>
            <person name="Toyoda A."/>
            <person name="Suzuki Y."/>
            <person name="Arimoto A."/>
            <person name="Ishii H."/>
            <person name="Satoh N."/>
            <person name="Nishiyama T."/>
            <person name="Hasebe M."/>
            <person name="Maruyama T."/>
            <person name="Minagawa J."/>
            <person name="Obokata J."/>
            <person name="Shigenobu S."/>
        </authorList>
    </citation>
    <scope>NUCLEOTIDE SEQUENCE [LARGE SCALE GENOMIC DNA]</scope>
</reference>
<keyword evidence="3" id="KW-1185">Reference proteome</keyword>
<evidence type="ECO:0008006" key="4">
    <source>
        <dbReference type="Google" id="ProtNLM"/>
    </source>
</evidence>